<evidence type="ECO:0000256" key="3">
    <source>
        <dbReference type="ARBA" id="ARBA00022692"/>
    </source>
</evidence>
<feature type="transmembrane region" description="Helical" evidence="6">
    <location>
        <begin position="187"/>
        <end position="209"/>
    </location>
</feature>
<dbReference type="Proteomes" id="UP000614272">
    <property type="component" value="Unassembled WGS sequence"/>
</dbReference>
<comment type="subcellular location">
    <subcellularLocation>
        <location evidence="6">Cell membrane</location>
        <topology evidence="6">Multi-pass membrane protein</topology>
    </subcellularLocation>
    <subcellularLocation>
        <location evidence="1">Membrane</location>
    </subcellularLocation>
</comment>
<dbReference type="PANTHER" id="PTHR23427:SF2">
    <property type="entry name" value="SURFEIT LOCUS PROTEIN 1"/>
    <property type="match status" value="1"/>
</dbReference>
<keyword evidence="4 6" id="KW-1133">Transmembrane helix</keyword>
<keyword evidence="5 6" id="KW-0472">Membrane</keyword>
<evidence type="ECO:0000313" key="8">
    <source>
        <dbReference type="Proteomes" id="UP000614272"/>
    </source>
</evidence>
<evidence type="ECO:0000256" key="6">
    <source>
        <dbReference type="RuleBase" id="RU363076"/>
    </source>
</evidence>
<reference evidence="8" key="1">
    <citation type="journal article" date="2019" name="Int. J. Syst. Evol. Microbiol.">
        <title>The Global Catalogue of Microorganisms (GCM) 10K type strain sequencing project: providing services to taxonomists for standard genome sequencing and annotation.</title>
        <authorList>
            <consortium name="The Broad Institute Genomics Platform"/>
            <consortium name="The Broad Institute Genome Sequencing Center for Infectious Disease"/>
            <person name="Wu L."/>
            <person name="Ma J."/>
        </authorList>
    </citation>
    <scope>NUCLEOTIDE SEQUENCE [LARGE SCALE GENOMIC DNA]</scope>
    <source>
        <strain evidence="8">CGMCC 1.12923</strain>
    </source>
</reference>
<keyword evidence="6" id="KW-1003">Cell membrane</keyword>
<comment type="caution">
    <text evidence="7">The sequence shown here is derived from an EMBL/GenBank/DDBJ whole genome shotgun (WGS) entry which is preliminary data.</text>
</comment>
<evidence type="ECO:0000313" key="7">
    <source>
        <dbReference type="EMBL" id="GGD77192.1"/>
    </source>
</evidence>
<evidence type="ECO:0000256" key="5">
    <source>
        <dbReference type="ARBA" id="ARBA00023136"/>
    </source>
</evidence>
<sequence>MTWLGFWQLDRAEQKQQRAKQIEHRQQQRYSSLSELLRLDSDIRDFPLQVTGRLDQERPLLWDNRIYEGQVGYEVLAVLMTSEGNLLVNLGWTPAPKYRSALPDVELPDGLLTLQGVVTQPQSNPMIRENETLNRQWPRRIQQPDLEKLESMLSVSLLPFALQVSDTSAFGYSNNWKPVVMPAQKHYGYAVQWFGLALACMVIFVVALYKKKKGKVDEA</sequence>
<gene>
    <name evidence="7" type="ORF">GCM10011357_35310</name>
</gene>
<name>A0ABQ1RPN1_9ALTE</name>
<dbReference type="EMBL" id="BMGJ01000019">
    <property type="protein sequence ID" value="GGD77192.1"/>
    <property type="molecule type" value="Genomic_DNA"/>
</dbReference>
<dbReference type="PANTHER" id="PTHR23427">
    <property type="entry name" value="SURFEIT LOCUS PROTEIN"/>
    <property type="match status" value="1"/>
</dbReference>
<protein>
    <recommendedName>
        <fullName evidence="6">SURF1-like protein</fullName>
    </recommendedName>
</protein>
<comment type="caution">
    <text evidence="6">Lacks conserved residue(s) required for the propagation of feature annotation.</text>
</comment>
<organism evidence="7 8">
    <name type="scientific">Lacimicrobium alkaliphilum</name>
    <dbReference type="NCBI Taxonomy" id="1526571"/>
    <lineage>
        <taxon>Bacteria</taxon>
        <taxon>Pseudomonadati</taxon>
        <taxon>Pseudomonadota</taxon>
        <taxon>Gammaproteobacteria</taxon>
        <taxon>Alteromonadales</taxon>
        <taxon>Alteromonadaceae</taxon>
        <taxon>Lacimicrobium</taxon>
    </lineage>
</organism>
<dbReference type="PROSITE" id="PS50895">
    <property type="entry name" value="SURF1"/>
    <property type="match status" value="1"/>
</dbReference>
<keyword evidence="8" id="KW-1185">Reference proteome</keyword>
<evidence type="ECO:0000256" key="2">
    <source>
        <dbReference type="ARBA" id="ARBA00007165"/>
    </source>
</evidence>
<dbReference type="Pfam" id="PF02104">
    <property type="entry name" value="SURF1"/>
    <property type="match status" value="1"/>
</dbReference>
<evidence type="ECO:0000256" key="4">
    <source>
        <dbReference type="ARBA" id="ARBA00022989"/>
    </source>
</evidence>
<keyword evidence="3 6" id="KW-0812">Transmembrane</keyword>
<comment type="similarity">
    <text evidence="2 6">Belongs to the SURF1 family.</text>
</comment>
<dbReference type="CDD" id="cd06662">
    <property type="entry name" value="SURF1"/>
    <property type="match status" value="1"/>
</dbReference>
<proteinExistence type="inferred from homology"/>
<accession>A0ABQ1RPN1</accession>
<dbReference type="InterPro" id="IPR045214">
    <property type="entry name" value="Surf1/Surf4"/>
</dbReference>
<dbReference type="InterPro" id="IPR002994">
    <property type="entry name" value="Surf1/Shy1"/>
</dbReference>
<evidence type="ECO:0000256" key="1">
    <source>
        <dbReference type="ARBA" id="ARBA00004370"/>
    </source>
</evidence>